<evidence type="ECO:0000313" key="7">
    <source>
        <dbReference type="Proteomes" id="UP001336250"/>
    </source>
</evidence>
<accession>A0AAW9QG97</accession>
<evidence type="ECO:0000256" key="4">
    <source>
        <dbReference type="PROSITE-ProRule" id="PRU00050"/>
    </source>
</evidence>
<dbReference type="PANTHER" id="PTHR42872:SF6">
    <property type="entry name" value="PROTEIN-GLUTAMATE METHYLESTERASE_PROTEIN-GLUTAMINE GLUTAMINASE"/>
    <property type="match status" value="1"/>
</dbReference>
<dbReference type="CDD" id="cd16433">
    <property type="entry name" value="CheB"/>
    <property type="match status" value="1"/>
</dbReference>
<name>A0AAW9QG97_9BURK</name>
<evidence type="ECO:0000259" key="5">
    <source>
        <dbReference type="PROSITE" id="PS50122"/>
    </source>
</evidence>
<feature type="active site" evidence="4">
    <location>
        <position position="47"/>
    </location>
</feature>
<dbReference type="PROSITE" id="PS50122">
    <property type="entry name" value="CHEB"/>
    <property type="match status" value="1"/>
</dbReference>
<gene>
    <name evidence="6" type="ORF">V4F39_09150</name>
</gene>
<organism evidence="6 7">
    <name type="scientific">Aquincola agrisoli</name>
    <dbReference type="NCBI Taxonomy" id="3119538"/>
    <lineage>
        <taxon>Bacteria</taxon>
        <taxon>Pseudomonadati</taxon>
        <taxon>Pseudomonadota</taxon>
        <taxon>Betaproteobacteria</taxon>
        <taxon>Burkholderiales</taxon>
        <taxon>Sphaerotilaceae</taxon>
        <taxon>Aquincola</taxon>
    </lineage>
</organism>
<dbReference type="GO" id="GO:0000156">
    <property type="term" value="F:phosphorelay response regulator activity"/>
    <property type="evidence" value="ECO:0007669"/>
    <property type="project" value="InterPro"/>
</dbReference>
<dbReference type="EC" id="3.1.1.61" evidence="2"/>
<keyword evidence="7" id="KW-1185">Reference proteome</keyword>
<keyword evidence="4" id="KW-0145">Chemotaxis</keyword>
<proteinExistence type="predicted"/>
<dbReference type="Proteomes" id="UP001336250">
    <property type="component" value="Unassembled WGS sequence"/>
</dbReference>
<dbReference type="GO" id="GO:0005737">
    <property type="term" value="C:cytoplasm"/>
    <property type="evidence" value="ECO:0007669"/>
    <property type="project" value="InterPro"/>
</dbReference>
<dbReference type="AlphaFoldDB" id="A0AAW9QG97"/>
<evidence type="ECO:0000256" key="2">
    <source>
        <dbReference type="ARBA" id="ARBA00039140"/>
    </source>
</evidence>
<evidence type="ECO:0000256" key="3">
    <source>
        <dbReference type="ARBA" id="ARBA00048267"/>
    </source>
</evidence>
<dbReference type="InterPro" id="IPR000673">
    <property type="entry name" value="Sig_transdc_resp-reg_Me-estase"/>
</dbReference>
<sequence>MSAIAPSPLFRPEAIVIGASAGGVQALQRLLAALPASTGAAVAIVLHLPPDRPSGLAALLSECCALPVTEALDKQPMTPGTVVVAPPDYHLLVEPDRTLALSVDAPLLYSRPAIDPLFDSAAVAYGPRLLGIVLTGASRDGSEGLAAVRRHGGQAWVEAPSTAAVSTMPAAALAHAGADLVAPLEELGAQLRAFARP</sequence>
<dbReference type="RefSeq" id="WP_332289014.1">
    <property type="nucleotide sequence ID" value="NZ_JAZIBG010000020.1"/>
</dbReference>
<feature type="domain" description="CheB-type methylesterase" evidence="5">
    <location>
        <begin position="8"/>
        <end position="197"/>
    </location>
</feature>
<dbReference type="Pfam" id="PF01339">
    <property type="entry name" value="CheB_methylest"/>
    <property type="match status" value="1"/>
</dbReference>
<feature type="active site" evidence="4">
    <location>
        <position position="140"/>
    </location>
</feature>
<dbReference type="GO" id="GO:0008984">
    <property type="term" value="F:protein-glutamate methylesterase activity"/>
    <property type="evidence" value="ECO:0007669"/>
    <property type="project" value="UniProtKB-EC"/>
</dbReference>
<comment type="catalytic activity">
    <reaction evidence="3">
        <text>[protein]-L-glutamate 5-O-methyl ester + H2O = L-glutamyl-[protein] + methanol + H(+)</text>
        <dbReference type="Rhea" id="RHEA:23236"/>
        <dbReference type="Rhea" id="RHEA-COMP:10208"/>
        <dbReference type="Rhea" id="RHEA-COMP:10311"/>
        <dbReference type="ChEBI" id="CHEBI:15377"/>
        <dbReference type="ChEBI" id="CHEBI:15378"/>
        <dbReference type="ChEBI" id="CHEBI:17790"/>
        <dbReference type="ChEBI" id="CHEBI:29973"/>
        <dbReference type="ChEBI" id="CHEBI:82795"/>
        <dbReference type="EC" id="3.1.1.61"/>
    </reaction>
</comment>
<dbReference type="InterPro" id="IPR035909">
    <property type="entry name" value="CheB_C"/>
</dbReference>
<dbReference type="EMBL" id="JAZIBG010000020">
    <property type="protein sequence ID" value="MEF7614075.1"/>
    <property type="molecule type" value="Genomic_DNA"/>
</dbReference>
<dbReference type="GO" id="GO:0006935">
    <property type="term" value="P:chemotaxis"/>
    <property type="evidence" value="ECO:0007669"/>
    <property type="project" value="UniProtKB-UniRule"/>
</dbReference>
<evidence type="ECO:0000256" key="1">
    <source>
        <dbReference type="ARBA" id="ARBA00022801"/>
    </source>
</evidence>
<feature type="active site" evidence="4">
    <location>
        <position position="20"/>
    </location>
</feature>
<dbReference type="PANTHER" id="PTHR42872">
    <property type="entry name" value="PROTEIN-GLUTAMATE METHYLESTERASE/PROTEIN-GLUTAMINE GLUTAMINASE"/>
    <property type="match status" value="1"/>
</dbReference>
<keyword evidence="1 4" id="KW-0378">Hydrolase</keyword>
<comment type="caution">
    <text evidence="6">The sequence shown here is derived from an EMBL/GenBank/DDBJ whole genome shotgun (WGS) entry which is preliminary data.</text>
</comment>
<evidence type="ECO:0000313" key="6">
    <source>
        <dbReference type="EMBL" id="MEF7614075.1"/>
    </source>
</evidence>
<protein>
    <recommendedName>
        <fullName evidence="2">protein-glutamate methylesterase</fullName>
        <ecNumber evidence="2">3.1.1.61</ecNumber>
    </recommendedName>
</protein>
<reference evidence="6 7" key="1">
    <citation type="submission" date="2024-02" db="EMBL/GenBank/DDBJ databases">
        <title>Genome sequence of Aquincola sp. MAHUQ-54.</title>
        <authorList>
            <person name="Huq M.A."/>
        </authorList>
    </citation>
    <scope>NUCLEOTIDE SEQUENCE [LARGE SCALE GENOMIC DNA]</scope>
    <source>
        <strain evidence="6 7">MAHUQ-54</strain>
    </source>
</reference>
<dbReference type="SUPFAM" id="SSF52738">
    <property type="entry name" value="Methylesterase CheB, C-terminal domain"/>
    <property type="match status" value="1"/>
</dbReference>
<dbReference type="Gene3D" id="3.40.50.180">
    <property type="entry name" value="Methylesterase CheB, C-terminal domain"/>
    <property type="match status" value="1"/>
</dbReference>